<dbReference type="OrthoDB" id="9791482at2"/>
<dbReference type="Proteomes" id="UP000236497">
    <property type="component" value="Unassembled WGS sequence"/>
</dbReference>
<protein>
    <recommendedName>
        <fullName evidence="4">Alkaline shock family protein YloU</fullName>
    </recommendedName>
</protein>
<evidence type="ECO:0000256" key="1">
    <source>
        <dbReference type="ARBA" id="ARBA00005721"/>
    </source>
</evidence>
<accession>A0A0H5SFF7</accession>
<dbReference type="Pfam" id="PF03780">
    <property type="entry name" value="Asp23"/>
    <property type="match status" value="1"/>
</dbReference>
<dbReference type="AlphaFoldDB" id="A0A0H5SFF7"/>
<comment type="similarity">
    <text evidence="1">Belongs to the asp23 family.</text>
</comment>
<evidence type="ECO:0000313" key="2">
    <source>
        <dbReference type="EMBL" id="CRZ33755.1"/>
    </source>
</evidence>
<sequence length="118" mass="12674">MKGHLNTGIGEITIDNEVLAKYAGAAAIECFGVVGMASINMKDGIVKLLKKDNLSHGVNVTVEDNKITIDLHIIVSYGVSISAVADNLISNVKYNVEEFSGLEVKKINIFVEGVRVID</sequence>
<reference evidence="2 3" key="1">
    <citation type="submission" date="2015-06" db="EMBL/GenBank/DDBJ databases">
        <authorList>
            <person name="Wibberg Daniel"/>
        </authorList>
    </citation>
    <scope>NUCLEOTIDE SEQUENCE [LARGE SCALE GENOMIC DNA]</scope>
    <source>
        <strain evidence="2 3">T3/55T</strain>
    </source>
</reference>
<gene>
    <name evidence="2" type="ORF">HHT355_0550</name>
</gene>
<dbReference type="InterPro" id="IPR005531">
    <property type="entry name" value="Asp23"/>
</dbReference>
<organism evidence="2 3">
    <name type="scientific">Herbinix hemicellulosilytica</name>
    <dbReference type="NCBI Taxonomy" id="1564487"/>
    <lineage>
        <taxon>Bacteria</taxon>
        <taxon>Bacillati</taxon>
        <taxon>Bacillota</taxon>
        <taxon>Clostridia</taxon>
        <taxon>Lachnospirales</taxon>
        <taxon>Lachnospiraceae</taxon>
        <taxon>Herbinix</taxon>
    </lineage>
</organism>
<name>A0A0H5SFF7_HERHM</name>
<evidence type="ECO:0008006" key="4">
    <source>
        <dbReference type="Google" id="ProtNLM"/>
    </source>
</evidence>
<dbReference type="PANTHER" id="PTHR34297">
    <property type="entry name" value="HYPOTHETICAL CYTOSOLIC PROTEIN-RELATED"/>
    <property type="match status" value="1"/>
</dbReference>
<dbReference type="EMBL" id="CVTD020000008">
    <property type="protein sequence ID" value="CRZ33755.1"/>
    <property type="molecule type" value="Genomic_DNA"/>
</dbReference>
<evidence type="ECO:0000313" key="3">
    <source>
        <dbReference type="Proteomes" id="UP000236497"/>
    </source>
</evidence>
<proteinExistence type="inferred from homology"/>
<dbReference type="PANTHER" id="PTHR34297:SF2">
    <property type="entry name" value="ASP23_GLS24 FAMILY ENVELOPE STRESS RESPONSE PROTEIN"/>
    <property type="match status" value="1"/>
</dbReference>
<dbReference type="RefSeq" id="WP_103201912.1">
    <property type="nucleotide sequence ID" value="NZ_CVTD020000008.1"/>
</dbReference>
<keyword evidence="3" id="KW-1185">Reference proteome</keyword>